<dbReference type="PROSITE" id="PS51143">
    <property type="entry name" value="MT_A70"/>
    <property type="match status" value="1"/>
</dbReference>
<evidence type="ECO:0000256" key="3">
    <source>
        <dbReference type="ARBA" id="ARBA00022691"/>
    </source>
</evidence>
<keyword evidence="3" id="KW-0949">S-adenosyl-L-methionine</keyword>
<dbReference type="GO" id="GO:0032259">
    <property type="term" value="P:methylation"/>
    <property type="evidence" value="ECO:0007669"/>
    <property type="project" value="UniProtKB-KW"/>
</dbReference>
<dbReference type="PANTHER" id="PTHR12829">
    <property type="entry name" value="N6-ADENOSINE-METHYLTRANSFERASE"/>
    <property type="match status" value="1"/>
</dbReference>
<evidence type="ECO:0000313" key="6">
    <source>
        <dbReference type="Proteomes" id="UP000006230"/>
    </source>
</evidence>
<evidence type="ECO:0000256" key="2">
    <source>
        <dbReference type="ARBA" id="ARBA00022679"/>
    </source>
</evidence>
<comment type="similarity">
    <text evidence="4">Belongs to the MT-A70-like family.</text>
</comment>
<dbReference type="PANTHER" id="PTHR12829:SF7">
    <property type="entry name" value="N6-ADENOSINE-METHYLTRANSFERASE CATALYTIC SUBUNIT"/>
    <property type="match status" value="1"/>
</dbReference>
<proteinExistence type="inferred from homology"/>
<dbReference type="eggNOG" id="COG4725">
    <property type="taxonomic scope" value="Bacteria"/>
</dbReference>
<name>Q0FLK3_SALBH</name>
<dbReference type="Pfam" id="PF05063">
    <property type="entry name" value="MT-A70"/>
    <property type="match status" value="1"/>
</dbReference>
<dbReference type="AlphaFoldDB" id="Q0FLK3"/>
<dbReference type="HOGENOM" id="CLU_018702_2_1_5"/>
<dbReference type="Proteomes" id="UP000006230">
    <property type="component" value="Unassembled WGS sequence"/>
</dbReference>
<keyword evidence="1 5" id="KW-0489">Methyltransferase</keyword>
<dbReference type="STRING" id="314265.R2601_22951"/>
<keyword evidence="6" id="KW-1185">Reference proteome</keyword>
<evidence type="ECO:0000256" key="4">
    <source>
        <dbReference type="PROSITE-ProRule" id="PRU00489"/>
    </source>
</evidence>
<gene>
    <name evidence="5" type="ORF">R2601_22951</name>
</gene>
<dbReference type="SUPFAM" id="SSF53335">
    <property type="entry name" value="S-adenosyl-L-methionine-dependent methyltransferases"/>
    <property type="match status" value="1"/>
</dbReference>
<dbReference type="GO" id="GO:0008168">
    <property type="term" value="F:methyltransferase activity"/>
    <property type="evidence" value="ECO:0007669"/>
    <property type="project" value="UniProtKB-KW"/>
</dbReference>
<evidence type="ECO:0000313" key="5">
    <source>
        <dbReference type="EMBL" id="EAU45095.1"/>
    </source>
</evidence>
<sequence>MADLFDGMAAPSPLPIAQDFSDLRAMRPAGGFGLIMVDPPWRFITRSSAGEAKAPQAHYSCMDLDAIARMPVGEIAARDCLLWLWAINPMLPQALEVLGAWGFTFKTAGTWVKRTKHGRDAFGTGYLLRSSNEPFLLGTRGAPKVTRSTRSTVASYAGAAQTVEEVGKTAITIEAELREHSRKPEEAYSAAEALMPQARRIEVFSRSSRPGWSTWGDEAGKFDAGGAVT</sequence>
<dbReference type="EMBL" id="AATQ01000032">
    <property type="protein sequence ID" value="EAU45095.1"/>
    <property type="molecule type" value="Genomic_DNA"/>
</dbReference>
<dbReference type="REBASE" id="28688">
    <property type="entry name" value="M.Rsp2601ORF22951P"/>
</dbReference>
<reference evidence="5 6" key="1">
    <citation type="journal article" date="2010" name="J. Bacteriol.">
        <title>Genome sequences of Pelagibaca bermudensis HTCC2601T and Maritimibacter alkaliphilus HTCC2654T, the type strains of two marine Roseobacter genera.</title>
        <authorList>
            <person name="Thrash J.C."/>
            <person name="Cho J.C."/>
            <person name="Ferriera S."/>
            <person name="Johnson J."/>
            <person name="Vergin K.L."/>
            <person name="Giovannoni S.J."/>
        </authorList>
    </citation>
    <scope>NUCLEOTIDE SEQUENCE [LARGE SCALE GENOMIC DNA]</scope>
    <source>
        <strain evidence="6">DSM 26914 / JCM 13377 / KCTC 12554 / HTCC2601</strain>
    </source>
</reference>
<protein>
    <submittedName>
        <fullName evidence="5">Adenine-specific DNA methyltransferase</fullName>
    </submittedName>
</protein>
<dbReference type="InterPro" id="IPR029063">
    <property type="entry name" value="SAM-dependent_MTases_sf"/>
</dbReference>
<keyword evidence="2 5" id="KW-0808">Transferase</keyword>
<accession>Q0FLK3</accession>
<organism evidence="5 6">
    <name type="scientific">Salipiger bermudensis (strain DSM 26914 / JCM 13377 / KCTC 12554 / HTCC2601)</name>
    <name type="common">Pelagibaca bermudensis</name>
    <dbReference type="NCBI Taxonomy" id="314265"/>
    <lineage>
        <taxon>Bacteria</taxon>
        <taxon>Pseudomonadati</taxon>
        <taxon>Pseudomonadota</taxon>
        <taxon>Alphaproteobacteria</taxon>
        <taxon>Rhodobacterales</taxon>
        <taxon>Roseobacteraceae</taxon>
        <taxon>Salipiger</taxon>
    </lineage>
</organism>
<dbReference type="InterPro" id="IPR007757">
    <property type="entry name" value="MT-A70-like"/>
</dbReference>
<comment type="caution">
    <text evidence="5">The sequence shown here is derived from an EMBL/GenBank/DDBJ whole genome shotgun (WGS) entry which is preliminary data.</text>
</comment>
<evidence type="ECO:0000256" key="1">
    <source>
        <dbReference type="ARBA" id="ARBA00022603"/>
    </source>
</evidence>